<protein>
    <submittedName>
        <fullName evidence="2">Uncharacterized protein</fullName>
    </submittedName>
</protein>
<organism evidence="2 3">
    <name type="scientific">Caerostris darwini</name>
    <dbReference type="NCBI Taxonomy" id="1538125"/>
    <lineage>
        <taxon>Eukaryota</taxon>
        <taxon>Metazoa</taxon>
        <taxon>Ecdysozoa</taxon>
        <taxon>Arthropoda</taxon>
        <taxon>Chelicerata</taxon>
        <taxon>Arachnida</taxon>
        <taxon>Araneae</taxon>
        <taxon>Araneomorphae</taxon>
        <taxon>Entelegynae</taxon>
        <taxon>Araneoidea</taxon>
        <taxon>Araneidae</taxon>
        <taxon>Caerostris</taxon>
    </lineage>
</organism>
<evidence type="ECO:0000313" key="2">
    <source>
        <dbReference type="EMBL" id="GIY50558.1"/>
    </source>
</evidence>
<feature type="compositionally biased region" description="Polar residues" evidence="1">
    <location>
        <begin position="75"/>
        <end position="87"/>
    </location>
</feature>
<feature type="region of interest" description="Disordered" evidence="1">
    <location>
        <begin position="1"/>
        <end position="29"/>
    </location>
</feature>
<sequence length="109" mass="11434">MDGRDYPESPPPPLMSPGFDNANGSTPLSTRSTLASTVLRPGGVSLEAIAHPPPPPIDIPAQGGRKDFWGEGGTSAEQDSQIGNPSVTPKGDFIFANQKVTTEVLCFLE</sequence>
<gene>
    <name evidence="2" type="ORF">CDAR_378971</name>
</gene>
<dbReference type="Proteomes" id="UP001054837">
    <property type="component" value="Unassembled WGS sequence"/>
</dbReference>
<name>A0AAV4TW33_9ARAC</name>
<comment type="caution">
    <text evidence="2">The sequence shown here is derived from an EMBL/GenBank/DDBJ whole genome shotgun (WGS) entry which is preliminary data.</text>
</comment>
<dbReference type="AlphaFoldDB" id="A0AAV4TW33"/>
<evidence type="ECO:0000256" key="1">
    <source>
        <dbReference type="SAM" id="MobiDB-lite"/>
    </source>
</evidence>
<reference evidence="2 3" key="1">
    <citation type="submission" date="2021-06" db="EMBL/GenBank/DDBJ databases">
        <title>Caerostris darwini draft genome.</title>
        <authorList>
            <person name="Kono N."/>
            <person name="Arakawa K."/>
        </authorList>
    </citation>
    <scope>NUCLEOTIDE SEQUENCE [LARGE SCALE GENOMIC DNA]</scope>
</reference>
<keyword evidence="3" id="KW-1185">Reference proteome</keyword>
<accession>A0AAV4TW33</accession>
<dbReference type="EMBL" id="BPLQ01010407">
    <property type="protein sequence ID" value="GIY50558.1"/>
    <property type="molecule type" value="Genomic_DNA"/>
</dbReference>
<evidence type="ECO:0000313" key="3">
    <source>
        <dbReference type="Proteomes" id="UP001054837"/>
    </source>
</evidence>
<proteinExistence type="predicted"/>
<feature type="region of interest" description="Disordered" evidence="1">
    <location>
        <begin position="45"/>
        <end position="87"/>
    </location>
</feature>